<keyword evidence="4" id="KW-1185">Reference proteome</keyword>
<evidence type="ECO:0000313" key="4">
    <source>
        <dbReference type="Proteomes" id="UP001066276"/>
    </source>
</evidence>
<proteinExistence type="predicted"/>
<dbReference type="Pfam" id="PF00059">
    <property type="entry name" value="Lectin_C"/>
    <property type="match status" value="1"/>
</dbReference>
<dbReference type="SMART" id="SM00034">
    <property type="entry name" value="CLECT"/>
    <property type="match status" value="1"/>
</dbReference>
<comment type="caution">
    <text evidence="3">The sequence shown here is derived from an EMBL/GenBank/DDBJ whole genome shotgun (WGS) entry which is preliminary data.</text>
</comment>
<evidence type="ECO:0000259" key="2">
    <source>
        <dbReference type="PROSITE" id="PS50041"/>
    </source>
</evidence>
<dbReference type="SUPFAM" id="SSF56436">
    <property type="entry name" value="C-type lectin-like"/>
    <property type="match status" value="1"/>
</dbReference>
<dbReference type="PROSITE" id="PS50041">
    <property type="entry name" value="C_TYPE_LECTIN_2"/>
    <property type="match status" value="1"/>
</dbReference>
<dbReference type="InterPro" id="IPR050111">
    <property type="entry name" value="C-type_lectin/snaclec_domain"/>
</dbReference>
<dbReference type="InterPro" id="IPR016186">
    <property type="entry name" value="C-type_lectin-like/link_sf"/>
</dbReference>
<evidence type="ECO:0000313" key="3">
    <source>
        <dbReference type="EMBL" id="KAJ1166725.1"/>
    </source>
</evidence>
<dbReference type="EMBL" id="JANPWB010000008">
    <property type="protein sequence ID" value="KAJ1166725.1"/>
    <property type="molecule type" value="Genomic_DNA"/>
</dbReference>
<name>A0AAV7SRU2_PLEWA</name>
<dbReference type="Proteomes" id="UP001066276">
    <property type="component" value="Chromosome 4_2"/>
</dbReference>
<gene>
    <name evidence="3" type="ORF">NDU88_007122</name>
</gene>
<dbReference type="PANTHER" id="PTHR22803">
    <property type="entry name" value="MANNOSE, PHOSPHOLIPASE, LECTIN RECEPTOR RELATED"/>
    <property type="match status" value="1"/>
</dbReference>
<evidence type="ECO:0000256" key="1">
    <source>
        <dbReference type="SAM" id="SignalP"/>
    </source>
</evidence>
<reference evidence="3" key="1">
    <citation type="journal article" date="2022" name="bioRxiv">
        <title>Sequencing and chromosome-scale assembly of the giantPleurodeles waltlgenome.</title>
        <authorList>
            <person name="Brown T."/>
            <person name="Elewa A."/>
            <person name="Iarovenko S."/>
            <person name="Subramanian E."/>
            <person name="Araus A.J."/>
            <person name="Petzold A."/>
            <person name="Susuki M."/>
            <person name="Suzuki K.-i.T."/>
            <person name="Hayashi T."/>
            <person name="Toyoda A."/>
            <person name="Oliveira C."/>
            <person name="Osipova E."/>
            <person name="Leigh N.D."/>
            <person name="Simon A."/>
            <person name="Yun M.H."/>
        </authorList>
    </citation>
    <scope>NUCLEOTIDE SEQUENCE</scope>
    <source>
        <strain evidence="3">20211129_DDA</strain>
        <tissue evidence="3">Liver</tissue>
    </source>
</reference>
<dbReference type="Gene3D" id="3.10.100.10">
    <property type="entry name" value="Mannose-Binding Protein A, subunit A"/>
    <property type="match status" value="1"/>
</dbReference>
<organism evidence="3 4">
    <name type="scientific">Pleurodeles waltl</name>
    <name type="common">Iberian ribbed newt</name>
    <dbReference type="NCBI Taxonomy" id="8319"/>
    <lineage>
        <taxon>Eukaryota</taxon>
        <taxon>Metazoa</taxon>
        <taxon>Chordata</taxon>
        <taxon>Craniata</taxon>
        <taxon>Vertebrata</taxon>
        <taxon>Euteleostomi</taxon>
        <taxon>Amphibia</taxon>
        <taxon>Batrachia</taxon>
        <taxon>Caudata</taxon>
        <taxon>Salamandroidea</taxon>
        <taxon>Salamandridae</taxon>
        <taxon>Pleurodelinae</taxon>
        <taxon>Pleurodeles</taxon>
    </lineage>
</organism>
<keyword evidence="1" id="KW-0732">Signal</keyword>
<feature type="chain" id="PRO_5043540981" description="C-type lectin domain-containing protein" evidence="1">
    <location>
        <begin position="23"/>
        <end position="178"/>
    </location>
</feature>
<dbReference type="InterPro" id="IPR001304">
    <property type="entry name" value="C-type_lectin-like"/>
</dbReference>
<dbReference type="InterPro" id="IPR016187">
    <property type="entry name" value="CTDL_fold"/>
</dbReference>
<feature type="domain" description="C-type lectin" evidence="2">
    <location>
        <begin position="49"/>
        <end position="159"/>
    </location>
</feature>
<sequence length="178" mass="20310">MITFPLILVFLALGGLLGHCQNRPVHKVINTKETCLCSQGLCDHGWVQYKNACYKRFNEIVSWPEAESTCLSQNSHLASIHNEEENDFVYVLMGKPVDPFKRGAYWLGGYDTFKEGVYMNSDGSKMTILPFGKGQPDNLGDEDYIGSWFVENGHVTWNDYPLNLYAFPFVCKYYLGNR</sequence>
<protein>
    <recommendedName>
        <fullName evidence="2">C-type lectin domain-containing protein</fullName>
    </recommendedName>
</protein>
<dbReference type="AlphaFoldDB" id="A0AAV7SRU2"/>
<feature type="signal peptide" evidence="1">
    <location>
        <begin position="1"/>
        <end position="22"/>
    </location>
</feature>
<accession>A0AAV7SRU2</accession>